<protein>
    <recommendedName>
        <fullName evidence="3">Alkyl hydroperoxide reductase subunit C/ Thiol specific antioxidant domain-containing protein</fullName>
    </recommendedName>
</protein>
<dbReference type="Gene3D" id="3.40.30.10">
    <property type="entry name" value="Glutaredoxin"/>
    <property type="match status" value="1"/>
</dbReference>
<proteinExistence type="predicted"/>
<feature type="region of interest" description="Disordered" evidence="1">
    <location>
        <begin position="345"/>
        <end position="373"/>
    </location>
</feature>
<sequence>MHRMQVCGQFHTEPDGKIRDVDGHWLDLSALCREHLVIVCTFKCVPCPVCPEQMRRIRREPLRSFFREAGVRFLVLCPGPTPLLKASRDALKPYLIGEDVPFICDETMAIAGGINAILGPGQIIPCFFELKPDLSVGWTQLGRGPGNFGDGKVARFVEEALLTAQAEAEGKFQALSGRLERLLPTLLEPQPGRPPQAQGRTMPPGMLESHLQLLAPRERLQAAVTCREWLLSQALLARREAERCLGAMRHARDVQAEEEMRLLQQGCARPQQRIEVTLHQPRLGCGPGRVLGVLDGGHVEVETADGHGTVPPHCLSAPPWAGQAVPALKGFATAMAMHSRMLSLPPQPQQEKNEPTPGASSTAAAATQRSVAAAAPQPAQGRFRFAAAAVGAAVLAAVVKWGHGRAE</sequence>
<dbReference type="AlphaFoldDB" id="A0A7S4QUM9"/>
<dbReference type="EMBL" id="HBNR01037501">
    <property type="protein sequence ID" value="CAE4594377.1"/>
    <property type="molecule type" value="Transcribed_RNA"/>
</dbReference>
<evidence type="ECO:0000256" key="1">
    <source>
        <dbReference type="SAM" id="MobiDB-lite"/>
    </source>
</evidence>
<organism evidence="2">
    <name type="scientific">Alexandrium monilatum</name>
    <dbReference type="NCBI Taxonomy" id="311494"/>
    <lineage>
        <taxon>Eukaryota</taxon>
        <taxon>Sar</taxon>
        <taxon>Alveolata</taxon>
        <taxon>Dinophyceae</taxon>
        <taxon>Gonyaulacales</taxon>
        <taxon>Pyrocystaceae</taxon>
        <taxon>Alexandrium</taxon>
    </lineage>
</organism>
<accession>A0A7S4QUM9</accession>
<gene>
    <name evidence="2" type="ORF">AMON00008_LOCUS25873</name>
</gene>
<dbReference type="InterPro" id="IPR036249">
    <property type="entry name" value="Thioredoxin-like_sf"/>
</dbReference>
<dbReference type="SUPFAM" id="SSF52833">
    <property type="entry name" value="Thioredoxin-like"/>
    <property type="match status" value="1"/>
</dbReference>
<evidence type="ECO:0008006" key="3">
    <source>
        <dbReference type="Google" id="ProtNLM"/>
    </source>
</evidence>
<evidence type="ECO:0000313" key="2">
    <source>
        <dbReference type="EMBL" id="CAE4594377.1"/>
    </source>
</evidence>
<name>A0A7S4QUM9_9DINO</name>
<feature type="compositionally biased region" description="Low complexity" evidence="1">
    <location>
        <begin position="355"/>
        <end position="373"/>
    </location>
</feature>
<reference evidence="2" key="1">
    <citation type="submission" date="2021-01" db="EMBL/GenBank/DDBJ databases">
        <authorList>
            <person name="Corre E."/>
            <person name="Pelletier E."/>
            <person name="Niang G."/>
            <person name="Scheremetjew M."/>
            <person name="Finn R."/>
            <person name="Kale V."/>
            <person name="Holt S."/>
            <person name="Cochrane G."/>
            <person name="Meng A."/>
            <person name="Brown T."/>
            <person name="Cohen L."/>
        </authorList>
    </citation>
    <scope>NUCLEOTIDE SEQUENCE</scope>
    <source>
        <strain evidence="2">CCMP3105</strain>
    </source>
</reference>